<gene>
    <name evidence="2" type="ORF">UW61_C0030G0015</name>
</gene>
<sequence length="150" mass="16588">MKNESGQSLFEIILALAITTLIIVALVALTATSIRNTTFSKNKTLASRFSQEATEWLRGERDADFSAFETRTLTPLYCLPSLSWSAASIGACTSGQEIANTLFRREISFSSSVVNGKTLIQAGVRVYWNDAQGLHEVRSVTNFSDWRWAS</sequence>
<dbReference type="AlphaFoldDB" id="A0A0G1J4F3"/>
<evidence type="ECO:0000313" key="3">
    <source>
        <dbReference type="Proteomes" id="UP000033901"/>
    </source>
</evidence>
<reference evidence="2 3" key="1">
    <citation type="journal article" date="2015" name="Nature">
        <title>rRNA introns, odd ribosomes, and small enigmatic genomes across a large radiation of phyla.</title>
        <authorList>
            <person name="Brown C.T."/>
            <person name="Hug L.A."/>
            <person name="Thomas B.C."/>
            <person name="Sharon I."/>
            <person name="Castelle C.J."/>
            <person name="Singh A."/>
            <person name="Wilkins M.J."/>
            <person name="Williams K.H."/>
            <person name="Banfield J.F."/>
        </authorList>
    </citation>
    <scope>NUCLEOTIDE SEQUENCE [LARGE SCALE GENOMIC DNA]</scope>
</reference>
<keyword evidence="1" id="KW-1133">Transmembrane helix</keyword>
<keyword evidence="1" id="KW-0472">Membrane</keyword>
<comment type="caution">
    <text evidence="2">The sequence shown here is derived from an EMBL/GenBank/DDBJ whole genome shotgun (WGS) entry which is preliminary data.</text>
</comment>
<evidence type="ECO:0000313" key="2">
    <source>
        <dbReference type="EMBL" id="KKT66213.1"/>
    </source>
</evidence>
<organism evidence="2 3">
    <name type="scientific">Candidatus Curtissbacteria bacterium GW2011_GWC1_44_33</name>
    <dbReference type="NCBI Taxonomy" id="1618413"/>
    <lineage>
        <taxon>Bacteria</taxon>
        <taxon>Candidatus Curtissiibacteriota</taxon>
    </lineage>
</organism>
<feature type="transmembrane region" description="Helical" evidence="1">
    <location>
        <begin position="12"/>
        <end position="34"/>
    </location>
</feature>
<dbReference type="Proteomes" id="UP000033901">
    <property type="component" value="Unassembled WGS sequence"/>
</dbReference>
<name>A0A0G1J4F3_9BACT</name>
<evidence type="ECO:0000256" key="1">
    <source>
        <dbReference type="SAM" id="Phobius"/>
    </source>
</evidence>
<dbReference type="EMBL" id="LCIZ01000030">
    <property type="protein sequence ID" value="KKT66213.1"/>
    <property type="molecule type" value="Genomic_DNA"/>
</dbReference>
<proteinExistence type="predicted"/>
<protein>
    <submittedName>
        <fullName evidence="2">Uncharacterized protein</fullName>
    </submittedName>
</protein>
<keyword evidence="1" id="KW-0812">Transmembrane</keyword>
<accession>A0A0G1J4F3</accession>